<dbReference type="PANTHER" id="PTHR23037">
    <property type="entry name" value="CYTOKINE RECEPTOR"/>
    <property type="match status" value="1"/>
</dbReference>
<reference evidence="12" key="1">
    <citation type="submission" date="2011-08" db="EMBL/GenBank/DDBJ databases">
        <title>The draft genome of Latimeria chalumnae.</title>
        <authorList>
            <person name="Di Palma F."/>
            <person name="Alfoldi J."/>
            <person name="Johnson J."/>
            <person name="Berlin A."/>
            <person name="Gnerre S."/>
            <person name="Jaffe D."/>
            <person name="MacCallum I."/>
            <person name="Young S."/>
            <person name="Walker B.J."/>
            <person name="Lander E."/>
            <person name="Lindblad-Toh K."/>
        </authorList>
    </citation>
    <scope>NUCLEOTIDE SEQUENCE [LARGE SCALE GENOMIC DNA]</scope>
    <source>
        <strain evidence="12">Wild caught</strain>
    </source>
</reference>
<dbReference type="GeneTree" id="ENSGT00940000160896"/>
<dbReference type="CDD" id="cd00063">
    <property type="entry name" value="FN3"/>
    <property type="match status" value="1"/>
</dbReference>
<dbReference type="GO" id="GO:0004896">
    <property type="term" value="F:cytokine receptor activity"/>
    <property type="evidence" value="ECO:0007669"/>
    <property type="project" value="TreeGrafter"/>
</dbReference>
<dbReference type="FunCoup" id="M3XLD0">
    <property type="interactions" value="307"/>
</dbReference>
<evidence type="ECO:0000256" key="9">
    <source>
        <dbReference type="ARBA" id="ARBA00023180"/>
    </source>
</evidence>
<evidence type="ECO:0000256" key="6">
    <source>
        <dbReference type="ARBA" id="ARBA00023136"/>
    </source>
</evidence>
<keyword evidence="3" id="KW-0812">Transmembrane</keyword>
<dbReference type="OMA" id="DARACEM"/>
<dbReference type="InterPro" id="IPR048648">
    <property type="entry name" value="CRLF2-like_D2"/>
</dbReference>
<dbReference type="Gene3D" id="2.60.40.10">
    <property type="entry name" value="Immunoglobulins"/>
    <property type="match status" value="2"/>
</dbReference>
<evidence type="ECO:0000256" key="7">
    <source>
        <dbReference type="ARBA" id="ARBA00023157"/>
    </source>
</evidence>
<reference evidence="11" key="3">
    <citation type="submission" date="2025-09" db="UniProtKB">
        <authorList>
            <consortium name="Ensembl"/>
        </authorList>
    </citation>
    <scope>IDENTIFICATION</scope>
</reference>
<dbReference type="AlphaFoldDB" id="M3XLD0"/>
<feature type="domain" description="Fibronectin type-III" evidence="10">
    <location>
        <begin position="166"/>
        <end position="265"/>
    </location>
</feature>
<dbReference type="InterPro" id="IPR036116">
    <property type="entry name" value="FN3_sf"/>
</dbReference>
<dbReference type="InterPro" id="IPR013783">
    <property type="entry name" value="Ig-like_fold"/>
</dbReference>
<dbReference type="Proteomes" id="UP000008672">
    <property type="component" value="Unassembled WGS sequence"/>
</dbReference>
<dbReference type="InterPro" id="IPR053856">
    <property type="entry name" value="TSLPR_D1"/>
</dbReference>
<evidence type="ECO:0000259" key="10">
    <source>
        <dbReference type="PROSITE" id="PS50853"/>
    </source>
</evidence>
<organism evidence="11 12">
    <name type="scientific">Latimeria chalumnae</name>
    <name type="common">Coelacanth</name>
    <dbReference type="NCBI Taxonomy" id="7897"/>
    <lineage>
        <taxon>Eukaryota</taxon>
        <taxon>Metazoa</taxon>
        <taxon>Chordata</taxon>
        <taxon>Craniata</taxon>
        <taxon>Vertebrata</taxon>
        <taxon>Euteleostomi</taxon>
        <taxon>Coelacanthiformes</taxon>
        <taxon>Coelacanthidae</taxon>
        <taxon>Latimeria</taxon>
    </lineage>
</organism>
<comment type="similarity">
    <text evidence="2">Belongs to the type I cytokine receptor family. Type 5 subfamily.</text>
</comment>
<evidence type="ECO:0000256" key="8">
    <source>
        <dbReference type="ARBA" id="ARBA00023170"/>
    </source>
</evidence>
<evidence type="ECO:0000256" key="2">
    <source>
        <dbReference type="ARBA" id="ARBA00008159"/>
    </source>
</evidence>
<accession>M3XLD0</accession>
<sequence>MYSTSDCQIKYVSQIKYGNMRNWEEKRQDPQPYRSETLKLETNNKIAFRVKAVNGSKSSDWEEIDILLSPDNPHANDITVDCIYYGKEYINCTWDPVYAKPELHYWHNGLNSTSVCMNYIYRNGIYGGCHLKAEEISGLNFEKCLCILVKEKKILIKTLDLRKIVKPSPPVITNITKDENDELYVQWNQGDKINPDCLSYRVKYKESMTNEWQIRQTRETTHLKIPFDPKLRYTFQVSAQYNEICGEKTDLWSEWSKEEYFGKEDWIIYVLLIISPIILGAA</sequence>
<dbReference type="Pfam" id="PF22012">
    <property type="entry name" value="TSLPR_D1"/>
    <property type="match status" value="1"/>
</dbReference>
<dbReference type="Bgee" id="ENSLACG00000022280">
    <property type="expression patterns" value="Expressed in pectoral fin and 3 other cell types or tissues"/>
</dbReference>
<keyword evidence="7" id="KW-1015">Disulfide bond</keyword>
<evidence type="ECO:0000256" key="3">
    <source>
        <dbReference type="ARBA" id="ARBA00022692"/>
    </source>
</evidence>
<keyword evidence="4" id="KW-0732">Signal</keyword>
<dbReference type="SUPFAM" id="SSF49265">
    <property type="entry name" value="Fibronectin type III"/>
    <property type="match status" value="2"/>
</dbReference>
<evidence type="ECO:0000313" key="12">
    <source>
        <dbReference type="Proteomes" id="UP000008672"/>
    </source>
</evidence>
<gene>
    <name evidence="11" type="primary">LOC102352466</name>
</gene>
<protein>
    <recommendedName>
        <fullName evidence="10">Fibronectin type-III domain-containing protein</fullName>
    </recommendedName>
</protein>
<reference evidence="11" key="2">
    <citation type="submission" date="2025-08" db="UniProtKB">
        <authorList>
            <consortium name="Ensembl"/>
        </authorList>
    </citation>
    <scope>IDENTIFICATION</scope>
</reference>
<dbReference type="InterPro" id="IPR003961">
    <property type="entry name" value="FN3_dom"/>
</dbReference>
<evidence type="ECO:0000256" key="4">
    <source>
        <dbReference type="ARBA" id="ARBA00022729"/>
    </source>
</evidence>
<dbReference type="GO" id="GO:0009897">
    <property type="term" value="C:external side of plasma membrane"/>
    <property type="evidence" value="ECO:0007669"/>
    <property type="project" value="TreeGrafter"/>
</dbReference>
<keyword evidence="6" id="KW-0472">Membrane</keyword>
<keyword evidence="12" id="KW-1185">Reference proteome</keyword>
<dbReference type="InParanoid" id="M3XLD0"/>
<dbReference type="Ensembl" id="ENSLACT00000025807.1">
    <property type="protein sequence ID" value="ENSLACP00000023536.1"/>
    <property type="gene ID" value="ENSLACG00000022280.1"/>
</dbReference>
<evidence type="ECO:0000313" key="11">
    <source>
        <dbReference type="Ensembl" id="ENSLACP00000023536.1"/>
    </source>
</evidence>
<dbReference type="EMBL" id="AFYH01241889">
    <property type="status" value="NOT_ANNOTATED_CDS"/>
    <property type="molecule type" value="Genomic_DNA"/>
</dbReference>
<dbReference type="PANTHER" id="PTHR23037:SF28">
    <property type="entry name" value="ERYTHROPOIETIN RECEPTOR"/>
    <property type="match status" value="1"/>
</dbReference>
<comment type="subcellular location">
    <subcellularLocation>
        <location evidence="1">Membrane</location>
        <topology evidence="1">Single-pass type I membrane protein</topology>
    </subcellularLocation>
</comment>
<dbReference type="HOGENOM" id="CLU_988792_0_0_1"/>
<dbReference type="STRING" id="7897.ENSLACP00000023536"/>
<dbReference type="Pfam" id="PF21605">
    <property type="entry name" value="CRLF2-like_D2"/>
    <property type="match status" value="1"/>
</dbReference>
<keyword evidence="9" id="KW-0325">Glycoprotein</keyword>
<keyword evidence="8" id="KW-0675">Receptor</keyword>
<name>M3XLD0_LATCH</name>
<dbReference type="EMBL" id="AFYH01241890">
    <property type="status" value="NOT_ANNOTATED_CDS"/>
    <property type="molecule type" value="Genomic_DNA"/>
</dbReference>
<proteinExistence type="inferred from homology"/>
<evidence type="ECO:0000256" key="5">
    <source>
        <dbReference type="ARBA" id="ARBA00022989"/>
    </source>
</evidence>
<evidence type="ECO:0000256" key="1">
    <source>
        <dbReference type="ARBA" id="ARBA00004479"/>
    </source>
</evidence>
<keyword evidence="5" id="KW-1133">Transmembrane helix</keyword>
<dbReference type="PROSITE" id="PS50853">
    <property type="entry name" value="FN3"/>
    <property type="match status" value="1"/>
</dbReference>